<evidence type="ECO:0000313" key="4">
    <source>
        <dbReference type="EMBL" id="GFR77554.1"/>
    </source>
</evidence>
<accession>A0AAV4FWM2</accession>
<dbReference type="AlphaFoldDB" id="A0AAV4FWM2"/>
<dbReference type="InterPro" id="IPR029056">
    <property type="entry name" value="Ribokinase-like"/>
</dbReference>
<dbReference type="GO" id="GO:0006796">
    <property type="term" value="P:phosphate-containing compound metabolic process"/>
    <property type="evidence" value="ECO:0007669"/>
    <property type="project" value="UniProtKB-ARBA"/>
</dbReference>
<name>A0AAV4FWM2_9GAST</name>
<dbReference type="InterPro" id="IPR011611">
    <property type="entry name" value="PfkB_dom"/>
</dbReference>
<comment type="caution">
    <text evidence="4">The sequence shown here is derived from an EMBL/GenBank/DDBJ whole genome shotgun (WGS) entry which is preliminary data.</text>
</comment>
<dbReference type="GO" id="GO:0016301">
    <property type="term" value="F:kinase activity"/>
    <property type="evidence" value="ECO:0007669"/>
    <property type="project" value="UniProtKB-KW"/>
</dbReference>
<keyword evidence="1" id="KW-0808">Transferase</keyword>
<dbReference type="SUPFAM" id="SSF53613">
    <property type="entry name" value="Ribokinase-like"/>
    <property type="match status" value="1"/>
</dbReference>
<gene>
    <name evidence="4" type="ORF">ElyMa_002240900</name>
</gene>
<protein>
    <submittedName>
        <fullName evidence="4">Sugar kinase</fullName>
    </submittedName>
</protein>
<dbReference type="InterPro" id="IPR002173">
    <property type="entry name" value="Carboh/pur_kinase_PfkB_CS"/>
</dbReference>
<evidence type="ECO:0000256" key="1">
    <source>
        <dbReference type="ARBA" id="ARBA00022679"/>
    </source>
</evidence>
<proteinExistence type="predicted"/>
<evidence type="ECO:0000256" key="2">
    <source>
        <dbReference type="ARBA" id="ARBA00022777"/>
    </source>
</evidence>
<dbReference type="PROSITE" id="PS00584">
    <property type="entry name" value="PFKB_KINASES_2"/>
    <property type="match status" value="1"/>
</dbReference>
<dbReference type="EMBL" id="BMAT01004643">
    <property type="protein sequence ID" value="GFR77554.1"/>
    <property type="molecule type" value="Genomic_DNA"/>
</dbReference>
<evidence type="ECO:0000313" key="5">
    <source>
        <dbReference type="Proteomes" id="UP000762676"/>
    </source>
</evidence>
<dbReference type="Pfam" id="PF00294">
    <property type="entry name" value="PfkB"/>
    <property type="match status" value="1"/>
</dbReference>
<dbReference type="GO" id="GO:0005829">
    <property type="term" value="C:cytosol"/>
    <property type="evidence" value="ECO:0007669"/>
    <property type="project" value="TreeGrafter"/>
</dbReference>
<organism evidence="4 5">
    <name type="scientific">Elysia marginata</name>
    <dbReference type="NCBI Taxonomy" id="1093978"/>
    <lineage>
        <taxon>Eukaryota</taxon>
        <taxon>Metazoa</taxon>
        <taxon>Spiralia</taxon>
        <taxon>Lophotrochozoa</taxon>
        <taxon>Mollusca</taxon>
        <taxon>Gastropoda</taxon>
        <taxon>Heterobranchia</taxon>
        <taxon>Euthyneura</taxon>
        <taxon>Panpulmonata</taxon>
        <taxon>Sacoglossa</taxon>
        <taxon>Placobranchoidea</taxon>
        <taxon>Plakobranchidae</taxon>
        <taxon>Elysia</taxon>
    </lineage>
</organism>
<dbReference type="PANTHER" id="PTHR10584:SF166">
    <property type="entry name" value="RIBOKINASE"/>
    <property type="match status" value="1"/>
</dbReference>
<feature type="domain" description="Carbohydrate kinase PfkB" evidence="3">
    <location>
        <begin position="6"/>
        <end position="131"/>
    </location>
</feature>
<keyword evidence="5" id="KW-1185">Reference proteome</keyword>
<reference evidence="4 5" key="1">
    <citation type="journal article" date="2021" name="Elife">
        <title>Chloroplast acquisition without the gene transfer in kleptoplastic sea slugs, Plakobranchus ocellatus.</title>
        <authorList>
            <person name="Maeda T."/>
            <person name="Takahashi S."/>
            <person name="Yoshida T."/>
            <person name="Shimamura S."/>
            <person name="Takaki Y."/>
            <person name="Nagai Y."/>
            <person name="Toyoda A."/>
            <person name="Suzuki Y."/>
            <person name="Arimoto A."/>
            <person name="Ishii H."/>
            <person name="Satoh N."/>
            <person name="Nishiyama T."/>
            <person name="Hasebe M."/>
            <person name="Maruyama T."/>
            <person name="Minagawa J."/>
            <person name="Obokata J."/>
            <person name="Shigenobu S."/>
        </authorList>
    </citation>
    <scope>NUCLEOTIDE SEQUENCE [LARGE SCALE GENOMIC DNA]</scope>
</reference>
<keyword evidence="2 4" id="KW-0418">Kinase</keyword>
<evidence type="ECO:0000259" key="3">
    <source>
        <dbReference type="Pfam" id="PF00294"/>
    </source>
</evidence>
<sequence length="159" mass="17452">MNFWIENSWDSLLEVMKKTDIISINDEEARQISGEYSLVRAARKIHTIGPQTVIIKKGEHGALVFHDNNMFLAPALPLENVIDPTGAGDTFIGGFAAYLHVQETYSFEAIKKATIHGCATASVCVEQFGLEALVKADKSTIISRLDSLKKLSQIDSKGT</sequence>
<dbReference type="PANTHER" id="PTHR10584">
    <property type="entry name" value="SUGAR KINASE"/>
    <property type="match status" value="1"/>
</dbReference>
<dbReference type="Gene3D" id="3.40.1190.20">
    <property type="match status" value="1"/>
</dbReference>
<dbReference type="Proteomes" id="UP000762676">
    <property type="component" value="Unassembled WGS sequence"/>
</dbReference>